<dbReference type="RefSeq" id="WP_329394583.1">
    <property type="nucleotide sequence ID" value="NZ_CP109019.1"/>
</dbReference>
<name>A0ABZ1XDC3_9ACTN</name>
<protein>
    <recommendedName>
        <fullName evidence="3">FAD dependent oxidoreductase domain-containing protein</fullName>
    </recommendedName>
</protein>
<keyword evidence="2" id="KW-1185">Reference proteome</keyword>
<dbReference type="Proteomes" id="UP001432060">
    <property type="component" value="Chromosome"/>
</dbReference>
<reference evidence="1" key="1">
    <citation type="submission" date="2022-10" db="EMBL/GenBank/DDBJ databases">
        <title>The complete genomes of actinobacterial strains from the NBC collection.</title>
        <authorList>
            <person name="Joergensen T.S."/>
            <person name="Alvarez Arevalo M."/>
            <person name="Sterndorff E.B."/>
            <person name="Faurdal D."/>
            <person name="Vuksanovic O."/>
            <person name="Mourched A.-S."/>
            <person name="Charusanti P."/>
            <person name="Shaw S."/>
            <person name="Blin K."/>
            <person name="Weber T."/>
        </authorList>
    </citation>
    <scope>NUCLEOTIDE SEQUENCE</scope>
    <source>
        <strain evidence="1">NBC_00668</strain>
    </source>
</reference>
<dbReference type="InterPro" id="IPR036188">
    <property type="entry name" value="FAD/NAD-bd_sf"/>
</dbReference>
<evidence type="ECO:0000313" key="2">
    <source>
        <dbReference type="Proteomes" id="UP001432060"/>
    </source>
</evidence>
<proteinExistence type="predicted"/>
<dbReference type="EMBL" id="CP109019">
    <property type="protein sequence ID" value="WUT80750.1"/>
    <property type="molecule type" value="Genomic_DNA"/>
</dbReference>
<accession>A0ABZ1XDC3</accession>
<sequence>MLVPQGADVLVGGAGVLGRSVAFALASAEPAVRVVPAGAVGDAAASHAAGAMLGALGEVTDQAARTRHGRLRTERAVTAAAQWPAWLEQVRARAGTAGPLVDCTARPRSSS</sequence>
<gene>
    <name evidence="1" type="ORF">OG515_00370</name>
</gene>
<evidence type="ECO:0000313" key="1">
    <source>
        <dbReference type="EMBL" id="WUT80750.1"/>
    </source>
</evidence>
<evidence type="ECO:0008006" key="3">
    <source>
        <dbReference type="Google" id="ProtNLM"/>
    </source>
</evidence>
<organism evidence="1 2">
    <name type="scientific">Streptomyces melanogenes</name>
    <dbReference type="NCBI Taxonomy" id="67326"/>
    <lineage>
        <taxon>Bacteria</taxon>
        <taxon>Bacillati</taxon>
        <taxon>Actinomycetota</taxon>
        <taxon>Actinomycetes</taxon>
        <taxon>Kitasatosporales</taxon>
        <taxon>Streptomycetaceae</taxon>
        <taxon>Streptomyces</taxon>
    </lineage>
</organism>
<dbReference type="Gene3D" id="3.50.50.60">
    <property type="entry name" value="FAD/NAD(P)-binding domain"/>
    <property type="match status" value="1"/>
</dbReference>